<name>A0ABY2ULU9_9GAMM</name>
<comment type="caution">
    <text evidence="1">The sequence shown here is derived from an EMBL/GenBank/DDBJ whole genome shotgun (WGS) entry which is preliminary data.</text>
</comment>
<organism evidence="1 2">
    <name type="scientific">Microbulbifer harenosus</name>
    <dbReference type="NCBI Taxonomy" id="2576840"/>
    <lineage>
        <taxon>Bacteria</taxon>
        <taxon>Pseudomonadati</taxon>
        <taxon>Pseudomonadota</taxon>
        <taxon>Gammaproteobacteria</taxon>
        <taxon>Cellvibrionales</taxon>
        <taxon>Microbulbiferaceae</taxon>
        <taxon>Microbulbifer</taxon>
    </lineage>
</organism>
<evidence type="ECO:0000313" key="2">
    <source>
        <dbReference type="Proteomes" id="UP000306791"/>
    </source>
</evidence>
<proteinExistence type="predicted"/>
<dbReference type="PANTHER" id="PTHR41339">
    <property type="entry name" value="LIPL48"/>
    <property type="match status" value="1"/>
</dbReference>
<dbReference type="Proteomes" id="UP000306791">
    <property type="component" value="Unassembled WGS sequence"/>
</dbReference>
<evidence type="ECO:0000313" key="1">
    <source>
        <dbReference type="EMBL" id="TLM79172.1"/>
    </source>
</evidence>
<sequence>MTTKKIYRVPARDAGVLSGLKRRLNHSMLLVTSALLLSACTGETSDELAQEPPFDLSLAQCEVAEGGVVGTPTDPVIVDGVETLACLLNADAGQVGAVNLKSSHNYENLVWVLDGTYEIGESKSYATLAELQADTRHGVGGYASKVYAKPGTVVVVHRNGSFAPNIVSIDDDNIGGGEWGGVVVNGMGYHPDCGTTGGADNFCNVQGEWGYYGGLSQQETREGTRLLGTRNGFTGYAAEAGGELSGGERLSAAITVNAPHLGQSYAPQGVFYSATNGLELNGGALSIGSFRALGNQGHALYWHSGFGGEMWSSIIHHQSDLAAIKGGNSGSGDSGVSINGLTLVDQSLNAGSALALAGGGNIGIDNMVVQGFATCLNIGDGNTSVAVANSAFYCGETTAAAEDGSDYAAQALAQAENFYTLNPDLSATLALDNVNIEGVAAASLSGSTLVYGYELGLYYEPCYGAGALLEETVAIGQSTYQICELKGQVSGNLYFDDDINDVKVAWRINGAVTLGSDFTALDAAQQQAALAAPGQIVIDGGSKILLSTGSTLALNPNAALRVLGTAQNPVELAPQGLNEHWGGITINGLVDNCASSEICALAQQRFVEIDYLRLLNAGNGQPALTLNEVSAAGQINYLDIADSASAGLSLNGGAVNIDNLLVSDVVGNQVQWASGYRGTLQYAILQAGDNSLGHALHGSNDAANHDAAPRSRPVMANITVKGAEKADTAILLEQGSGLLLYNSVVADFNTCLDIDDPTTASLQTSNPAQIFFDNVVLDCGDTIAEEDEEAGMDYAASTQGLSGVYQVPAVLDTNFVASGSEIPGIESSIDFTLAGGVAMYLNSGVGYMGSVRDSVDDWYLGWSDSVGVVLAAECDFMGVLEDDFVFESDDDYPVYLPDGGPQISSAKANRPVCGLRGTITEDLVLSTYTGSERLAAEAGGQISEDYLLGDAFPTIMVRDPVPTVWLLNGLVRVGEGHLEITDLAQLQDMKENPVTLEIGPSADVVATAGGALHVTRGGALLALGEVALEDDADTDGLGPVGLSGTGPWRGLIVDGFGRNNQCPDAMAEPGTNICNIQGEFGYYGGYDNSHGNLWIENLELVGGRLQLNSVGGGSEIHNFLFSGALTDKLEESFGKPVIDIDGGAVNFRNVNIGSNSARAVLGGSVIKWNHGYQGTLQSVWLMMQLTMALAGTDADGNYRTIYQETDGDVTSSHYYPVIHGINGAVGHENDLPRSAPTIANLSLRYTEAQPERYSDALSSMIELSGGSGLYLHNSVLGTNKTGYDRGFSTSHPYPIGFGWAPDWCIKTDGSVDALVGEEVIFDQVALGCTQFSNNAGLEQAFDTRFTSKTVTNVAGTASDLTTVKNPSEANADIYRFGWTVGTRAAEANFQDVEGVVRLSGWENRKYATPDVINLGEAASDYSASKTVNKDFILDTNYLGTLDYFIPIDAGYQISAD</sequence>
<accession>A0ABY2ULU9</accession>
<dbReference type="PANTHER" id="PTHR41339:SF1">
    <property type="entry name" value="SECRETED PROTEIN"/>
    <property type="match status" value="1"/>
</dbReference>
<gene>
    <name evidence="1" type="ORF">FDY93_03440</name>
</gene>
<protein>
    <submittedName>
        <fullName evidence="1">Uncharacterized protein</fullName>
    </submittedName>
</protein>
<keyword evidence="2" id="KW-1185">Reference proteome</keyword>
<reference evidence="1 2" key="1">
    <citation type="submission" date="2019-05" db="EMBL/GenBank/DDBJ databases">
        <title>Microbulbifer harenosus sp. nov., an alginate-degrading bacterium isolated from coastal sand.</title>
        <authorList>
            <person name="Huang H."/>
            <person name="Mo K."/>
            <person name="Bao S."/>
        </authorList>
    </citation>
    <scope>NUCLEOTIDE SEQUENCE [LARGE SCALE GENOMIC DNA]</scope>
    <source>
        <strain evidence="1 2">HB161719</strain>
    </source>
</reference>
<dbReference type="EMBL" id="VANI01000004">
    <property type="protein sequence ID" value="TLM79172.1"/>
    <property type="molecule type" value="Genomic_DNA"/>
</dbReference>
<dbReference type="RefSeq" id="WP_138234345.1">
    <property type="nucleotide sequence ID" value="NZ_CP185860.1"/>
</dbReference>